<reference evidence="1" key="1">
    <citation type="journal article" date="2014" name="Front. Microbiol.">
        <title>High frequency of phylogenetically diverse reductive dehalogenase-homologous genes in deep subseafloor sedimentary metagenomes.</title>
        <authorList>
            <person name="Kawai M."/>
            <person name="Futagami T."/>
            <person name="Toyoda A."/>
            <person name="Takaki Y."/>
            <person name="Nishi S."/>
            <person name="Hori S."/>
            <person name="Arai W."/>
            <person name="Tsubouchi T."/>
            <person name="Morono Y."/>
            <person name="Uchiyama I."/>
            <person name="Ito T."/>
            <person name="Fujiyama A."/>
            <person name="Inagaki F."/>
            <person name="Takami H."/>
        </authorList>
    </citation>
    <scope>NUCLEOTIDE SEQUENCE</scope>
    <source>
        <strain evidence="1">Expedition CK06-06</strain>
    </source>
</reference>
<comment type="caution">
    <text evidence="1">The sequence shown here is derived from an EMBL/GenBank/DDBJ whole genome shotgun (WGS) entry which is preliminary data.</text>
</comment>
<organism evidence="1">
    <name type="scientific">marine sediment metagenome</name>
    <dbReference type="NCBI Taxonomy" id="412755"/>
    <lineage>
        <taxon>unclassified sequences</taxon>
        <taxon>metagenomes</taxon>
        <taxon>ecological metagenomes</taxon>
    </lineage>
</organism>
<dbReference type="AlphaFoldDB" id="X1S517"/>
<protein>
    <submittedName>
        <fullName evidence="1">Uncharacterized protein</fullName>
    </submittedName>
</protein>
<sequence>PLPHILQQRGKITLEKYPQALIILIKEMITLFRQDSIDYTAMRICFQ</sequence>
<dbReference type="EMBL" id="BARW01014267">
    <property type="protein sequence ID" value="GAI74241.1"/>
    <property type="molecule type" value="Genomic_DNA"/>
</dbReference>
<gene>
    <name evidence="1" type="ORF">S12H4_25434</name>
</gene>
<accession>X1S517</accession>
<evidence type="ECO:0000313" key="1">
    <source>
        <dbReference type="EMBL" id="GAI74241.1"/>
    </source>
</evidence>
<proteinExistence type="predicted"/>
<name>X1S517_9ZZZZ</name>
<feature type="non-terminal residue" evidence="1">
    <location>
        <position position="1"/>
    </location>
</feature>